<dbReference type="OrthoDB" id="7376608at2"/>
<dbReference type="EMBL" id="CP029550">
    <property type="protein sequence ID" value="AWN43136.1"/>
    <property type="molecule type" value="Genomic_DNA"/>
</dbReference>
<name>A0A2U8WCV7_9HYPH</name>
<reference evidence="2" key="1">
    <citation type="submission" date="2018-05" db="EMBL/GenBank/DDBJ databases">
        <title>Complete Genome Sequence of Methylobacterium sp. 17SD2-17.</title>
        <authorList>
            <person name="Srinivasan S."/>
        </authorList>
    </citation>
    <scope>NUCLEOTIDE SEQUENCE [LARGE SCALE GENOMIC DNA]</scope>
    <source>
        <strain evidence="2">17SD2-17</strain>
    </source>
</reference>
<keyword evidence="2" id="KW-1185">Reference proteome</keyword>
<dbReference type="AlphaFoldDB" id="A0A2U8WCV7"/>
<dbReference type="KEGG" id="mets:DK389_24890"/>
<proteinExistence type="predicted"/>
<dbReference type="Proteomes" id="UP000245926">
    <property type="component" value="Chromosome"/>
</dbReference>
<organism evidence="1 2">
    <name type="scientific">Methylobacterium durans</name>
    <dbReference type="NCBI Taxonomy" id="2202825"/>
    <lineage>
        <taxon>Bacteria</taxon>
        <taxon>Pseudomonadati</taxon>
        <taxon>Pseudomonadota</taxon>
        <taxon>Alphaproteobacteria</taxon>
        <taxon>Hyphomicrobiales</taxon>
        <taxon>Methylobacteriaceae</taxon>
        <taxon>Methylobacterium</taxon>
    </lineage>
</organism>
<evidence type="ECO:0000313" key="1">
    <source>
        <dbReference type="EMBL" id="AWN43136.1"/>
    </source>
</evidence>
<evidence type="ECO:0000313" key="2">
    <source>
        <dbReference type="Proteomes" id="UP000245926"/>
    </source>
</evidence>
<accession>A0A2U8WCV7</accession>
<protein>
    <submittedName>
        <fullName evidence="1">Uncharacterized protein</fullName>
    </submittedName>
</protein>
<sequence length="73" mass="7772">MSETRQLLHEIEAFIGSAEMAASTFGRKAVNDGKLVMRLRAGSTVTLEKAARIRQFILAHQTGGAAERTGAAA</sequence>
<gene>
    <name evidence="1" type="ORF">DK389_24890</name>
</gene>